<name>B4K0L7_DROGR</name>
<dbReference type="EMBL" id="CH916462">
    <property type="protein sequence ID" value="EDW05170.1"/>
    <property type="molecule type" value="Genomic_DNA"/>
</dbReference>
<dbReference type="InterPro" id="IPR046341">
    <property type="entry name" value="SET_dom_sf"/>
</dbReference>
<feature type="compositionally biased region" description="Low complexity" evidence="1">
    <location>
        <begin position="119"/>
        <end position="135"/>
    </location>
</feature>
<proteinExistence type="predicted"/>
<dbReference type="Proteomes" id="UP000001070">
    <property type="component" value="Unassembled WGS sequence"/>
</dbReference>
<dbReference type="OrthoDB" id="9368434at2759"/>
<reference evidence="3 4" key="1">
    <citation type="journal article" date="2007" name="Nature">
        <title>Evolution of genes and genomes on the Drosophila phylogeny.</title>
        <authorList>
            <consortium name="Drosophila 12 Genomes Consortium"/>
            <person name="Clark A.G."/>
            <person name="Eisen M.B."/>
            <person name="Smith D.R."/>
            <person name="Bergman C.M."/>
            <person name="Oliver B."/>
            <person name="Markow T.A."/>
            <person name="Kaufman T.C."/>
            <person name="Kellis M."/>
            <person name="Gelbart W."/>
            <person name="Iyer V.N."/>
            <person name="Pollard D.A."/>
            <person name="Sackton T.B."/>
            <person name="Larracuente A.M."/>
            <person name="Singh N.D."/>
            <person name="Abad J.P."/>
            <person name="Abt D.N."/>
            <person name="Adryan B."/>
            <person name="Aguade M."/>
            <person name="Akashi H."/>
            <person name="Anderson W.W."/>
            <person name="Aquadro C.F."/>
            <person name="Ardell D.H."/>
            <person name="Arguello R."/>
            <person name="Artieri C.G."/>
            <person name="Barbash D.A."/>
            <person name="Barker D."/>
            <person name="Barsanti P."/>
            <person name="Batterham P."/>
            <person name="Batzoglou S."/>
            <person name="Begun D."/>
            <person name="Bhutkar A."/>
            <person name="Blanco E."/>
            <person name="Bosak S.A."/>
            <person name="Bradley R.K."/>
            <person name="Brand A.D."/>
            <person name="Brent M.R."/>
            <person name="Brooks A.N."/>
            <person name="Brown R.H."/>
            <person name="Butlin R.K."/>
            <person name="Caggese C."/>
            <person name="Calvi B.R."/>
            <person name="Bernardo de Carvalho A."/>
            <person name="Caspi A."/>
            <person name="Castrezana S."/>
            <person name="Celniker S.E."/>
            <person name="Chang J.L."/>
            <person name="Chapple C."/>
            <person name="Chatterji S."/>
            <person name="Chinwalla A."/>
            <person name="Civetta A."/>
            <person name="Clifton S.W."/>
            <person name="Comeron J.M."/>
            <person name="Costello J.C."/>
            <person name="Coyne J.A."/>
            <person name="Daub J."/>
            <person name="David R.G."/>
            <person name="Delcher A.L."/>
            <person name="Delehaunty K."/>
            <person name="Do C.B."/>
            <person name="Ebling H."/>
            <person name="Edwards K."/>
            <person name="Eickbush T."/>
            <person name="Evans J.D."/>
            <person name="Filipski A."/>
            <person name="Findeiss S."/>
            <person name="Freyhult E."/>
            <person name="Fulton L."/>
            <person name="Fulton R."/>
            <person name="Garcia A.C."/>
            <person name="Gardiner A."/>
            <person name="Garfield D.A."/>
            <person name="Garvin B.E."/>
            <person name="Gibson G."/>
            <person name="Gilbert D."/>
            <person name="Gnerre S."/>
            <person name="Godfrey J."/>
            <person name="Good R."/>
            <person name="Gotea V."/>
            <person name="Gravely B."/>
            <person name="Greenberg A.J."/>
            <person name="Griffiths-Jones S."/>
            <person name="Gross S."/>
            <person name="Guigo R."/>
            <person name="Gustafson E.A."/>
            <person name="Haerty W."/>
            <person name="Hahn M.W."/>
            <person name="Halligan D.L."/>
            <person name="Halpern A.L."/>
            <person name="Halter G.M."/>
            <person name="Han M.V."/>
            <person name="Heger A."/>
            <person name="Hillier L."/>
            <person name="Hinrichs A.S."/>
            <person name="Holmes I."/>
            <person name="Hoskins R.A."/>
            <person name="Hubisz M.J."/>
            <person name="Hultmark D."/>
            <person name="Huntley M.A."/>
            <person name="Jaffe D.B."/>
            <person name="Jagadeeshan S."/>
            <person name="Jeck W.R."/>
            <person name="Johnson J."/>
            <person name="Jones C.D."/>
            <person name="Jordan W.C."/>
            <person name="Karpen G.H."/>
            <person name="Kataoka E."/>
            <person name="Keightley P.D."/>
            <person name="Kheradpour P."/>
            <person name="Kirkness E.F."/>
            <person name="Koerich L.B."/>
            <person name="Kristiansen K."/>
            <person name="Kudrna D."/>
            <person name="Kulathinal R.J."/>
            <person name="Kumar S."/>
            <person name="Kwok R."/>
            <person name="Lander E."/>
            <person name="Langley C.H."/>
            <person name="Lapoint R."/>
            <person name="Lazzaro B.P."/>
            <person name="Lee S.J."/>
            <person name="Levesque L."/>
            <person name="Li R."/>
            <person name="Lin C.F."/>
            <person name="Lin M.F."/>
            <person name="Lindblad-Toh K."/>
            <person name="Llopart A."/>
            <person name="Long M."/>
            <person name="Low L."/>
            <person name="Lozovsky E."/>
            <person name="Lu J."/>
            <person name="Luo M."/>
            <person name="Machado C.A."/>
            <person name="Makalowski W."/>
            <person name="Marzo M."/>
            <person name="Matsuda M."/>
            <person name="Matzkin L."/>
            <person name="McAllister B."/>
            <person name="McBride C.S."/>
            <person name="McKernan B."/>
            <person name="McKernan K."/>
            <person name="Mendez-Lago M."/>
            <person name="Minx P."/>
            <person name="Mollenhauer M.U."/>
            <person name="Montooth K."/>
            <person name="Mount S.M."/>
            <person name="Mu X."/>
            <person name="Myers E."/>
            <person name="Negre B."/>
            <person name="Newfeld S."/>
            <person name="Nielsen R."/>
            <person name="Noor M.A."/>
            <person name="O'Grady P."/>
            <person name="Pachter L."/>
            <person name="Papaceit M."/>
            <person name="Parisi M.J."/>
            <person name="Parisi M."/>
            <person name="Parts L."/>
            <person name="Pedersen J.S."/>
            <person name="Pesole G."/>
            <person name="Phillippy A.M."/>
            <person name="Ponting C.P."/>
            <person name="Pop M."/>
            <person name="Porcelli D."/>
            <person name="Powell J.R."/>
            <person name="Prohaska S."/>
            <person name="Pruitt K."/>
            <person name="Puig M."/>
            <person name="Quesneville H."/>
            <person name="Ram K.R."/>
            <person name="Rand D."/>
            <person name="Rasmussen M.D."/>
            <person name="Reed L.K."/>
            <person name="Reenan R."/>
            <person name="Reily A."/>
            <person name="Remington K.A."/>
            <person name="Rieger T.T."/>
            <person name="Ritchie M.G."/>
            <person name="Robin C."/>
            <person name="Rogers Y.H."/>
            <person name="Rohde C."/>
            <person name="Rozas J."/>
            <person name="Rubenfield M.J."/>
            <person name="Ruiz A."/>
            <person name="Russo S."/>
            <person name="Salzberg S.L."/>
            <person name="Sanchez-Gracia A."/>
            <person name="Saranga D.J."/>
            <person name="Sato H."/>
            <person name="Schaeffer S.W."/>
            <person name="Schatz M.C."/>
            <person name="Schlenke T."/>
            <person name="Schwartz R."/>
            <person name="Segarra C."/>
            <person name="Singh R.S."/>
            <person name="Sirot L."/>
            <person name="Sirota M."/>
            <person name="Sisneros N.B."/>
            <person name="Smith C.D."/>
            <person name="Smith T.F."/>
            <person name="Spieth J."/>
            <person name="Stage D.E."/>
            <person name="Stark A."/>
            <person name="Stephan W."/>
            <person name="Strausberg R.L."/>
            <person name="Strempel S."/>
            <person name="Sturgill D."/>
            <person name="Sutton G."/>
            <person name="Sutton G.G."/>
            <person name="Tao W."/>
            <person name="Teichmann S."/>
            <person name="Tobari Y.N."/>
            <person name="Tomimura Y."/>
            <person name="Tsolas J.M."/>
            <person name="Valente V.L."/>
            <person name="Venter E."/>
            <person name="Venter J.C."/>
            <person name="Vicario S."/>
            <person name="Vieira F.G."/>
            <person name="Vilella A.J."/>
            <person name="Villasante A."/>
            <person name="Walenz B."/>
            <person name="Wang J."/>
            <person name="Wasserman M."/>
            <person name="Watts T."/>
            <person name="Wilson D."/>
            <person name="Wilson R.K."/>
            <person name="Wing R.A."/>
            <person name="Wolfner M.F."/>
            <person name="Wong A."/>
            <person name="Wong G.K."/>
            <person name="Wu C.I."/>
            <person name="Wu G."/>
            <person name="Yamamoto D."/>
            <person name="Yang H.P."/>
            <person name="Yang S.P."/>
            <person name="Yorke J.A."/>
            <person name="Yoshida K."/>
            <person name="Zdobnov E."/>
            <person name="Zhang P."/>
            <person name="Zhang Y."/>
            <person name="Zimin A.V."/>
            <person name="Baldwin J."/>
            <person name="Abdouelleil A."/>
            <person name="Abdulkadir J."/>
            <person name="Abebe A."/>
            <person name="Abera B."/>
            <person name="Abreu J."/>
            <person name="Acer S.C."/>
            <person name="Aftuck L."/>
            <person name="Alexander A."/>
            <person name="An P."/>
            <person name="Anderson E."/>
            <person name="Anderson S."/>
            <person name="Arachi H."/>
            <person name="Azer M."/>
            <person name="Bachantsang P."/>
            <person name="Barry A."/>
            <person name="Bayul T."/>
            <person name="Berlin A."/>
            <person name="Bessette D."/>
            <person name="Bloom T."/>
            <person name="Blye J."/>
            <person name="Boguslavskiy L."/>
            <person name="Bonnet C."/>
            <person name="Boukhgalter B."/>
            <person name="Bourzgui I."/>
            <person name="Brown A."/>
            <person name="Cahill P."/>
            <person name="Channer S."/>
            <person name="Cheshatsang Y."/>
            <person name="Chuda L."/>
            <person name="Citroen M."/>
            <person name="Collymore A."/>
            <person name="Cooke P."/>
            <person name="Costello M."/>
            <person name="D'Aco K."/>
            <person name="Daza R."/>
            <person name="De Haan G."/>
            <person name="DeGray S."/>
            <person name="DeMaso C."/>
            <person name="Dhargay N."/>
            <person name="Dooley K."/>
            <person name="Dooley E."/>
            <person name="Doricent M."/>
            <person name="Dorje P."/>
            <person name="Dorjee K."/>
            <person name="Dupes A."/>
            <person name="Elong R."/>
            <person name="Falk J."/>
            <person name="Farina A."/>
            <person name="Faro S."/>
            <person name="Ferguson D."/>
            <person name="Fisher S."/>
            <person name="Foley C.D."/>
            <person name="Franke A."/>
            <person name="Friedrich D."/>
            <person name="Gadbois L."/>
            <person name="Gearin G."/>
            <person name="Gearin C.R."/>
            <person name="Giannoukos G."/>
            <person name="Goode T."/>
            <person name="Graham J."/>
            <person name="Grandbois E."/>
            <person name="Grewal S."/>
            <person name="Gyaltsen K."/>
            <person name="Hafez N."/>
            <person name="Hagos B."/>
            <person name="Hall J."/>
            <person name="Henson C."/>
            <person name="Hollinger A."/>
            <person name="Honan T."/>
            <person name="Huard M.D."/>
            <person name="Hughes L."/>
            <person name="Hurhula B."/>
            <person name="Husby M.E."/>
            <person name="Kamat A."/>
            <person name="Kanga B."/>
            <person name="Kashin S."/>
            <person name="Khazanovich D."/>
            <person name="Kisner P."/>
            <person name="Lance K."/>
            <person name="Lara M."/>
            <person name="Lee W."/>
            <person name="Lennon N."/>
            <person name="Letendre F."/>
            <person name="LeVine R."/>
            <person name="Lipovsky A."/>
            <person name="Liu X."/>
            <person name="Liu J."/>
            <person name="Liu S."/>
            <person name="Lokyitsang T."/>
            <person name="Lokyitsang Y."/>
            <person name="Lubonja R."/>
            <person name="Lui A."/>
            <person name="MacDonald P."/>
            <person name="Magnisalis V."/>
            <person name="Maru K."/>
            <person name="Matthews C."/>
            <person name="McCusker W."/>
            <person name="McDonough S."/>
            <person name="Mehta T."/>
            <person name="Meldrim J."/>
            <person name="Meneus L."/>
            <person name="Mihai O."/>
            <person name="Mihalev A."/>
            <person name="Mihova T."/>
            <person name="Mittelman R."/>
            <person name="Mlenga V."/>
            <person name="Montmayeur A."/>
            <person name="Mulrain L."/>
            <person name="Navidi A."/>
            <person name="Naylor J."/>
            <person name="Negash T."/>
            <person name="Nguyen T."/>
            <person name="Nguyen N."/>
            <person name="Nicol R."/>
            <person name="Norbu C."/>
            <person name="Norbu N."/>
            <person name="Novod N."/>
            <person name="O'Neill B."/>
            <person name="Osman S."/>
            <person name="Markiewicz E."/>
            <person name="Oyono O.L."/>
            <person name="Patti C."/>
            <person name="Phunkhang P."/>
            <person name="Pierre F."/>
            <person name="Priest M."/>
            <person name="Raghuraman S."/>
            <person name="Rege F."/>
            <person name="Reyes R."/>
            <person name="Rise C."/>
            <person name="Rogov P."/>
            <person name="Ross K."/>
            <person name="Ryan E."/>
            <person name="Settipalli S."/>
            <person name="Shea T."/>
            <person name="Sherpa N."/>
            <person name="Shi L."/>
            <person name="Shih D."/>
            <person name="Sparrow T."/>
            <person name="Spaulding J."/>
            <person name="Stalker J."/>
            <person name="Stange-Thomann N."/>
            <person name="Stavropoulos S."/>
            <person name="Stone C."/>
            <person name="Strader C."/>
            <person name="Tesfaye S."/>
            <person name="Thomson T."/>
            <person name="Thoulutsang Y."/>
            <person name="Thoulutsang D."/>
            <person name="Topham K."/>
            <person name="Topping I."/>
            <person name="Tsamla T."/>
            <person name="Vassiliev H."/>
            <person name="Vo A."/>
            <person name="Wangchuk T."/>
            <person name="Wangdi T."/>
            <person name="Weiand M."/>
            <person name="Wilkinson J."/>
            <person name="Wilson A."/>
            <person name="Yadav S."/>
            <person name="Young G."/>
            <person name="Yu Q."/>
            <person name="Zembek L."/>
            <person name="Zhong D."/>
            <person name="Zimmer A."/>
            <person name="Zwirko Z."/>
            <person name="Jaffe D.B."/>
            <person name="Alvarez P."/>
            <person name="Brockman W."/>
            <person name="Butler J."/>
            <person name="Chin C."/>
            <person name="Gnerre S."/>
            <person name="Grabherr M."/>
            <person name="Kleber M."/>
            <person name="Mauceli E."/>
            <person name="MacCallum I."/>
        </authorList>
    </citation>
    <scope>NUCLEOTIDE SEQUENCE [LARGE SCALE GENOMIC DNA]</scope>
    <source>
        <strain evidence="4">Tucson 15287-2541.00</strain>
    </source>
</reference>
<dbReference type="AlphaFoldDB" id="B4K0L7"/>
<gene>
    <name evidence="3" type="primary">Dgri\GH10050</name>
    <name evidence="3" type="ORF">Dgri_GH10050</name>
</gene>
<sequence>MNGVGGKPQARNLPLSDCKSKQQQQEQKQQQQKKQQQKQRQQQQQQPPPPQQSFSSNGDDYDPSVVRHHHHHHHHLDHSSGAPAFAPLPPAHLTSGQTRPEESFGRHLPPTISPPPATLQQQQHQQQQQQQQLQHSPPTLPPASASVSNGSSMEHLFNDKAQAERFLLEMARLREPVCDLDIRDTGVYAKTHLPRGTRYGPFPMRLCQQPSDRHLAWEVSKTFRFINYPYIYLYLYLSLYLYLVEHKLSLSLFC</sequence>
<protein>
    <submittedName>
        <fullName evidence="3">GH10050</fullName>
    </submittedName>
</protein>
<dbReference type="eggNOG" id="KOG1721">
    <property type="taxonomic scope" value="Eukaryota"/>
</dbReference>
<feature type="region of interest" description="Disordered" evidence="1">
    <location>
        <begin position="1"/>
        <end position="151"/>
    </location>
</feature>
<accession>B4K0L7</accession>
<evidence type="ECO:0000256" key="1">
    <source>
        <dbReference type="SAM" id="MobiDB-lite"/>
    </source>
</evidence>
<evidence type="ECO:0000256" key="2">
    <source>
        <dbReference type="SAM" id="Phobius"/>
    </source>
</evidence>
<dbReference type="HOGENOM" id="CLU_1095253_0_0_1"/>
<keyword evidence="2" id="KW-0812">Transmembrane</keyword>
<dbReference type="InParanoid" id="B4K0L7"/>
<feature type="transmembrane region" description="Helical" evidence="2">
    <location>
        <begin position="225"/>
        <end position="243"/>
    </location>
</feature>
<dbReference type="Gene3D" id="2.170.270.10">
    <property type="entry name" value="SET domain"/>
    <property type="match status" value="1"/>
</dbReference>
<keyword evidence="2" id="KW-0472">Membrane</keyword>
<evidence type="ECO:0000313" key="4">
    <source>
        <dbReference type="Proteomes" id="UP000001070"/>
    </source>
</evidence>
<feature type="compositionally biased region" description="Basic residues" evidence="1">
    <location>
        <begin position="66"/>
        <end position="76"/>
    </location>
</feature>
<keyword evidence="2" id="KW-1133">Transmembrane helix</keyword>
<feature type="compositionally biased region" description="Low complexity" evidence="1">
    <location>
        <begin position="21"/>
        <end position="45"/>
    </location>
</feature>
<evidence type="ECO:0000313" key="3">
    <source>
        <dbReference type="EMBL" id="EDW05170.1"/>
    </source>
</evidence>
<organism evidence="4">
    <name type="scientific">Drosophila grimshawi</name>
    <name type="common">Hawaiian fruit fly</name>
    <name type="synonym">Idiomyia grimshawi</name>
    <dbReference type="NCBI Taxonomy" id="7222"/>
    <lineage>
        <taxon>Eukaryota</taxon>
        <taxon>Metazoa</taxon>
        <taxon>Ecdysozoa</taxon>
        <taxon>Arthropoda</taxon>
        <taxon>Hexapoda</taxon>
        <taxon>Insecta</taxon>
        <taxon>Pterygota</taxon>
        <taxon>Neoptera</taxon>
        <taxon>Endopterygota</taxon>
        <taxon>Diptera</taxon>
        <taxon>Brachycera</taxon>
        <taxon>Muscomorpha</taxon>
        <taxon>Ephydroidea</taxon>
        <taxon>Drosophilidae</taxon>
        <taxon>Drosophila</taxon>
        <taxon>Hawaiian Drosophila</taxon>
    </lineage>
</organism>
<keyword evidence="4" id="KW-1185">Reference proteome</keyword>